<sequence length="48" mass="5237">MVLYICNTSLPGRTFSPSFQRGRNLSHSCLASHARTTCSSHNCATHNA</sequence>
<organism evidence="1">
    <name type="scientific">hydrothermal vent metagenome</name>
    <dbReference type="NCBI Taxonomy" id="652676"/>
    <lineage>
        <taxon>unclassified sequences</taxon>
        <taxon>metagenomes</taxon>
        <taxon>ecological metagenomes</taxon>
    </lineage>
</organism>
<proteinExistence type="predicted"/>
<gene>
    <name evidence="1" type="ORF">MGWOODY_Smn1790</name>
</gene>
<dbReference type="EMBL" id="CZQE01000385">
    <property type="protein sequence ID" value="CUS46676.1"/>
    <property type="molecule type" value="Genomic_DNA"/>
</dbReference>
<evidence type="ECO:0000313" key="1">
    <source>
        <dbReference type="EMBL" id="CUS46676.1"/>
    </source>
</evidence>
<name>A0A170PQ68_9ZZZZ</name>
<reference evidence="1" key="1">
    <citation type="submission" date="2015-10" db="EMBL/GenBank/DDBJ databases">
        <authorList>
            <person name="Gilbert D.G."/>
        </authorList>
    </citation>
    <scope>NUCLEOTIDE SEQUENCE</scope>
</reference>
<protein>
    <submittedName>
        <fullName evidence="1">Uncharacterized protein</fullName>
    </submittedName>
</protein>
<accession>A0A170PQ68</accession>
<dbReference type="AlphaFoldDB" id="A0A170PQ68"/>